<comment type="caution">
    <text evidence="2">The sequence shown here is derived from an EMBL/GenBank/DDBJ whole genome shotgun (WGS) entry which is preliminary data.</text>
</comment>
<name>A0A8S3Z9Q8_9EUPU</name>
<feature type="region of interest" description="Disordered" evidence="1">
    <location>
        <begin position="486"/>
        <end position="513"/>
    </location>
</feature>
<feature type="compositionally biased region" description="Low complexity" evidence="1">
    <location>
        <begin position="241"/>
        <end position="264"/>
    </location>
</feature>
<evidence type="ECO:0000256" key="1">
    <source>
        <dbReference type="SAM" id="MobiDB-lite"/>
    </source>
</evidence>
<dbReference type="OrthoDB" id="6160353at2759"/>
<accession>A0A8S3Z9Q8</accession>
<dbReference type="AlphaFoldDB" id="A0A8S3Z9Q8"/>
<reference evidence="2" key="1">
    <citation type="submission" date="2021-04" db="EMBL/GenBank/DDBJ databases">
        <authorList>
            <consortium name="Molecular Ecology Group"/>
        </authorList>
    </citation>
    <scope>NUCLEOTIDE SEQUENCE</scope>
</reference>
<feature type="region of interest" description="Disordered" evidence="1">
    <location>
        <begin position="241"/>
        <end position="269"/>
    </location>
</feature>
<feature type="compositionally biased region" description="Basic and acidic residues" evidence="1">
    <location>
        <begin position="8"/>
        <end position="18"/>
    </location>
</feature>
<protein>
    <submittedName>
        <fullName evidence="2">Uncharacterized protein</fullName>
    </submittedName>
</protein>
<feature type="region of interest" description="Disordered" evidence="1">
    <location>
        <begin position="1"/>
        <end position="26"/>
    </location>
</feature>
<organism evidence="2 3">
    <name type="scientific">Candidula unifasciata</name>
    <dbReference type="NCBI Taxonomy" id="100452"/>
    <lineage>
        <taxon>Eukaryota</taxon>
        <taxon>Metazoa</taxon>
        <taxon>Spiralia</taxon>
        <taxon>Lophotrochozoa</taxon>
        <taxon>Mollusca</taxon>
        <taxon>Gastropoda</taxon>
        <taxon>Heterobranchia</taxon>
        <taxon>Euthyneura</taxon>
        <taxon>Panpulmonata</taxon>
        <taxon>Eupulmonata</taxon>
        <taxon>Stylommatophora</taxon>
        <taxon>Helicina</taxon>
        <taxon>Helicoidea</taxon>
        <taxon>Geomitridae</taxon>
        <taxon>Candidula</taxon>
    </lineage>
</organism>
<evidence type="ECO:0000313" key="2">
    <source>
        <dbReference type="EMBL" id="CAG5126053.1"/>
    </source>
</evidence>
<dbReference type="EMBL" id="CAJHNH020002231">
    <property type="protein sequence ID" value="CAG5126053.1"/>
    <property type="molecule type" value="Genomic_DNA"/>
</dbReference>
<evidence type="ECO:0000313" key="3">
    <source>
        <dbReference type="Proteomes" id="UP000678393"/>
    </source>
</evidence>
<sequence length="513" mass="55404">MNGDDTLDWAKKPAEPGNRKRAVSKKTIEGSPVSRFCPKCALEGSVSPIQLFQINDEEALLMCKNAACTFMQSTYWQSLIVKRSVSQLTVTNRRRKSLSSRSSHVSTPTSANTDTCLQSILKSSSQSRYSVNPTSLPGISPVSNLAGVTAGSQPPFKKLVSESSLEGKERKTLVPIAPFLSGHAHSFASFETNKLEHKLQQRNTLTQQQGPALSPKPTDIRKLFGADKWRVLSKRRACSLDSDSQSSSSSCYDSRPTTPDTSSSAKKVRSIVVPPETLSKLIDGSMKLEIRKTTNSGADIIFRSVKKVNSTVDYGKQPERNQLQTLNRPVSSASINSVPAVSVQQISGGDLEITPVGSLHDLVSSRGQQSDSASSHIEAINFHLQASSIKSHIEIINSHIQAINKAVGCSDLYVPIDFSHLCQKFSVDILNEPASAQEGDQNSLVTSGHNEFQVVVDTSSFDYSSFKPVGYLDRQIIEPVLDSSESSSLISGSAEPTSDSSQCGGTQLSSSCS</sequence>
<keyword evidence="3" id="KW-1185">Reference proteome</keyword>
<gene>
    <name evidence="2" type="ORF">CUNI_LOCUS11611</name>
</gene>
<proteinExistence type="predicted"/>
<feature type="region of interest" description="Disordered" evidence="1">
    <location>
        <begin position="91"/>
        <end position="112"/>
    </location>
</feature>
<dbReference type="Proteomes" id="UP000678393">
    <property type="component" value="Unassembled WGS sequence"/>
</dbReference>
<feature type="compositionally biased region" description="Low complexity" evidence="1">
    <location>
        <begin position="99"/>
        <end position="110"/>
    </location>
</feature>
<feature type="compositionally biased region" description="Polar residues" evidence="1">
    <location>
        <begin position="494"/>
        <end position="513"/>
    </location>
</feature>